<name>A7RT11_NEMVE</name>
<dbReference type="PhylomeDB" id="A7RT11"/>
<dbReference type="PANTHER" id="PTHR24543:SF325">
    <property type="entry name" value="F5_8 TYPE C DOMAIN-CONTAINING PROTEIN"/>
    <property type="match status" value="1"/>
</dbReference>
<dbReference type="SUPFAM" id="SSF49785">
    <property type="entry name" value="Galactose-binding domain-like"/>
    <property type="match status" value="1"/>
</dbReference>
<keyword evidence="3" id="KW-1185">Reference proteome</keyword>
<dbReference type="HOGENOM" id="CLU_030066_1_2_1"/>
<dbReference type="CDD" id="cd00057">
    <property type="entry name" value="FA58C"/>
    <property type="match status" value="1"/>
</dbReference>
<dbReference type="Pfam" id="PF00754">
    <property type="entry name" value="F5_F8_type_C"/>
    <property type="match status" value="1"/>
</dbReference>
<dbReference type="SMART" id="SM00231">
    <property type="entry name" value="FA58C"/>
    <property type="match status" value="1"/>
</dbReference>
<dbReference type="OMA" id="ARYICIR"/>
<dbReference type="InterPro" id="IPR008979">
    <property type="entry name" value="Galactose-bd-like_sf"/>
</dbReference>
<feature type="non-terminal residue" evidence="2">
    <location>
        <position position="164"/>
    </location>
</feature>
<evidence type="ECO:0000313" key="3">
    <source>
        <dbReference type="Proteomes" id="UP000001593"/>
    </source>
</evidence>
<dbReference type="PANTHER" id="PTHR24543">
    <property type="entry name" value="MULTICOPPER OXIDASE-RELATED"/>
    <property type="match status" value="1"/>
</dbReference>
<sequence length="164" mass="19667">PLGMENKRIPNGAIRVSSQWDRNHGPANARLNKRKQGRRIGAWSSRAINLKQWIQVDFRRLTTVRWIATQGRHDLDQWVKSYRVEFGNDGRRFWPYRQGRLIDLLQVFAGNFDRNTVVTRLFKPAIRARFIRINPRSWYHHISMRLEFYGRRFGRRKFTEALSS</sequence>
<dbReference type="EMBL" id="DS469536">
    <property type="protein sequence ID" value="EDO45371.1"/>
    <property type="molecule type" value="Genomic_DNA"/>
</dbReference>
<proteinExistence type="predicted"/>
<dbReference type="PROSITE" id="PS50022">
    <property type="entry name" value="FA58C_3"/>
    <property type="match status" value="1"/>
</dbReference>
<dbReference type="FunFam" id="2.60.120.260:FF:000016">
    <property type="entry name" value="Contactin-associated protein-like 4 isoform 1"/>
    <property type="match status" value="1"/>
</dbReference>
<accession>A7RT11</accession>
<dbReference type="Gene3D" id="2.60.120.260">
    <property type="entry name" value="Galactose-binding domain-like"/>
    <property type="match status" value="1"/>
</dbReference>
<evidence type="ECO:0000259" key="1">
    <source>
        <dbReference type="PROSITE" id="PS50022"/>
    </source>
</evidence>
<reference evidence="2 3" key="1">
    <citation type="journal article" date="2007" name="Science">
        <title>Sea anemone genome reveals ancestral eumetazoan gene repertoire and genomic organization.</title>
        <authorList>
            <person name="Putnam N.H."/>
            <person name="Srivastava M."/>
            <person name="Hellsten U."/>
            <person name="Dirks B."/>
            <person name="Chapman J."/>
            <person name="Salamov A."/>
            <person name="Terry A."/>
            <person name="Shapiro H."/>
            <person name="Lindquist E."/>
            <person name="Kapitonov V.V."/>
            <person name="Jurka J."/>
            <person name="Genikhovich G."/>
            <person name="Grigoriev I.V."/>
            <person name="Lucas S.M."/>
            <person name="Steele R.E."/>
            <person name="Finnerty J.R."/>
            <person name="Technau U."/>
            <person name="Martindale M.Q."/>
            <person name="Rokhsar D.S."/>
        </authorList>
    </citation>
    <scope>NUCLEOTIDE SEQUENCE [LARGE SCALE GENOMIC DNA]</scope>
    <source>
        <strain evidence="3">CH2 X CH6</strain>
    </source>
</reference>
<dbReference type="Proteomes" id="UP000001593">
    <property type="component" value="Unassembled WGS sequence"/>
</dbReference>
<dbReference type="InParanoid" id="A7RT11"/>
<protein>
    <recommendedName>
        <fullName evidence="1">F5/8 type C domain-containing protein</fullName>
    </recommendedName>
</protein>
<dbReference type="InterPro" id="IPR000421">
    <property type="entry name" value="FA58C"/>
</dbReference>
<organism evidence="2 3">
    <name type="scientific">Nematostella vectensis</name>
    <name type="common">Starlet sea anemone</name>
    <dbReference type="NCBI Taxonomy" id="45351"/>
    <lineage>
        <taxon>Eukaryota</taxon>
        <taxon>Metazoa</taxon>
        <taxon>Cnidaria</taxon>
        <taxon>Anthozoa</taxon>
        <taxon>Hexacorallia</taxon>
        <taxon>Actiniaria</taxon>
        <taxon>Edwardsiidae</taxon>
        <taxon>Nematostella</taxon>
    </lineage>
</organism>
<dbReference type="PROSITE" id="PS01285">
    <property type="entry name" value="FA58C_1"/>
    <property type="match status" value="1"/>
</dbReference>
<dbReference type="AlphaFoldDB" id="A7RT11"/>
<gene>
    <name evidence="2" type="ORF">NEMVEDRAFT_v1g92340</name>
</gene>
<evidence type="ECO:0000313" key="2">
    <source>
        <dbReference type="EMBL" id="EDO45371.1"/>
    </source>
</evidence>
<feature type="domain" description="F5/8 type C" evidence="1">
    <location>
        <begin position="1"/>
        <end position="151"/>
    </location>
</feature>